<accession>A0ABR3CQZ9</accession>
<organism evidence="1 2">
    <name type="scientific">Diplodia seriata</name>
    <dbReference type="NCBI Taxonomy" id="420778"/>
    <lineage>
        <taxon>Eukaryota</taxon>
        <taxon>Fungi</taxon>
        <taxon>Dikarya</taxon>
        <taxon>Ascomycota</taxon>
        <taxon>Pezizomycotina</taxon>
        <taxon>Dothideomycetes</taxon>
        <taxon>Dothideomycetes incertae sedis</taxon>
        <taxon>Botryosphaeriales</taxon>
        <taxon>Botryosphaeriaceae</taxon>
        <taxon>Diplodia</taxon>
    </lineage>
</organism>
<name>A0ABR3CQZ9_9PEZI</name>
<dbReference type="EMBL" id="JAJVCZ030000002">
    <property type="protein sequence ID" value="KAL0263053.1"/>
    <property type="molecule type" value="Genomic_DNA"/>
</dbReference>
<keyword evidence="2" id="KW-1185">Reference proteome</keyword>
<dbReference type="PANTHER" id="PTHR35394:SF5">
    <property type="entry name" value="DUF3176 DOMAIN-CONTAINING PROTEIN"/>
    <property type="match status" value="1"/>
</dbReference>
<evidence type="ECO:0000313" key="2">
    <source>
        <dbReference type="Proteomes" id="UP001430584"/>
    </source>
</evidence>
<comment type="caution">
    <text evidence="1">The sequence shown here is derived from an EMBL/GenBank/DDBJ whole genome shotgun (WGS) entry which is preliminary data.</text>
</comment>
<proteinExistence type="predicted"/>
<evidence type="ECO:0000313" key="1">
    <source>
        <dbReference type="EMBL" id="KAL0263053.1"/>
    </source>
</evidence>
<dbReference type="RefSeq" id="XP_066636082.1">
    <property type="nucleotide sequence ID" value="XM_066773515.1"/>
</dbReference>
<sequence>MTTIADADYSMQAAIFNGLTHSAEEIMQQPQFSCLSGNCTWDPFESLAVCSTCNDVSEDIKTIRSEADVSRLIVLPAFETSVPIAMGNIVTFHLSNGHLIDNYEFQRSSSPYMTTYGTGNKNETISLQEVDTLLWGMSFLRITNTEAREWPNVDLEATECGLYYCVKQYNATVSNGTFHETEEEVSTASRAVDSWLPLSDDDTEKLTSLEWLDSLNFNTAFSSVERSDLVLGNQFNLSQSAIDSISSFFQTYFIRTEIHPGYNSSLKLNGYSQTEAHYAPSSIQAFRTVPSLDTTFQILARSMSNALSADSDNSTVQLGSNRVMQVIYRIMWQWITPHAVVMTTGTAFLLMTIHESRKHTIPVWRSSSLAVLSRGKATKDILHGLGTREDLEKQAAQACVQLLDRRPRQNGMTY</sequence>
<gene>
    <name evidence="1" type="ORF">SLS55_002028</name>
</gene>
<dbReference type="Proteomes" id="UP001430584">
    <property type="component" value="Unassembled WGS sequence"/>
</dbReference>
<dbReference type="GeneID" id="92006113"/>
<dbReference type="PANTHER" id="PTHR35394">
    <property type="entry name" value="DUF3176 DOMAIN-CONTAINING PROTEIN"/>
    <property type="match status" value="1"/>
</dbReference>
<reference evidence="1 2" key="1">
    <citation type="submission" date="2024-02" db="EMBL/GenBank/DDBJ databases">
        <title>De novo assembly and annotation of 12 fungi associated with fruit tree decline syndrome in Ontario, Canada.</title>
        <authorList>
            <person name="Sulman M."/>
            <person name="Ellouze W."/>
            <person name="Ilyukhin E."/>
        </authorList>
    </citation>
    <scope>NUCLEOTIDE SEQUENCE [LARGE SCALE GENOMIC DNA]</scope>
    <source>
        <strain evidence="1 2">FDS-637</strain>
    </source>
</reference>
<protein>
    <submittedName>
        <fullName evidence="1">Uncharacterized protein</fullName>
    </submittedName>
</protein>